<evidence type="ECO:0000259" key="1">
    <source>
        <dbReference type="PROSITE" id="PS51186"/>
    </source>
</evidence>
<dbReference type="InterPro" id="IPR016181">
    <property type="entry name" value="Acyl_CoA_acyltransferase"/>
</dbReference>
<evidence type="ECO:0000313" key="3">
    <source>
        <dbReference type="Proteomes" id="UP001344632"/>
    </source>
</evidence>
<dbReference type="RefSeq" id="WP_326090597.1">
    <property type="nucleotide sequence ID" value="NZ_JARLKZ010000020.1"/>
</dbReference>
<keyword evidence="3" id="KW-1185">Reference proteome</keyword>
<organism evidence="2 3">
    <name type="scientific">Paenibacillus dokdonensis</name>
    <dbReference type="NCBI Taxonomy" id="2567944"/>
    <lineage>
        <taxon>Bacteria</taxon>
        <taxon>Bacillati</taxon>
        <taxon>Bacillota</taxon>
        <taxon>Bacilli</taxon>
        <taxon>Bacillales</taxon>
        <taxon>Paenibacillaceae</taxon>
        <taxon>Paenibacillus</taxon>
    </lineage>
</organism>
<dbReference type="Proteomes" id="UP001344632">
    <property type="component" value="Unassembled WGS sequence"/>
</dbReference>
<comment type="caution">
    <text evidence="2">The sequence shown here is derived from an EMBL/GenBank/DDBJ whole genome shotgun (WGS) entry which is preliminary data.</text>
</comment>
<gene>
    <name evidence="2" type="ORF">P4H66_23790</name>
</gene>
<proteinExistence type="predicted"/>
<feature type="domain" description="N-acetyltransferase" evidence="1">
    <location>
        <begin position="25"/>
        <end position="182"/>
    </location>
</feature>
<accession>A0ABU6GSU6</accession>
<dbReference type="PROSITE" id="PS51186">
    <property type="entry name" value="GNAT"/>
    <property type="match status" value="1"/>
</dbReference>
<evidence type="ECO:0000313" key="2">
    <source>
        <dbReference type="EMBL" id="MEC0242837.1"/>
    </source>
</evidence>
<dbReference type="SUPFAM" id="SSF55729">
    <property type="entry name" value="Acyl-CoA N-acyltransferases (Nat)"/>
    <property type="match status" value="1"/>
</dbReference>
<dbReference type="Pfam" id="PF00583">
    <property type="entry name" value="Acetyltransf_1"/>
    <property type="match status" value="1"/>
</dbReference>
<dbReference type="Gene3D" id="3.40.630.30">
    <property type="match status" value="1"/>
</dbReference>
<reference evidence="2 3" key="1">
    <citation type="submission" date="2023-03" db="EMBL/GenBank/DDBJ databases">
        <title>Bacillus Genome Sequencing.</title>
        <authorList>
            <person name="Dunlap C."/>
        </authorList>
    </citation>
    <scope>NUCLEOTIDE SEQUENCE [LARGE SCALE GENOMIC DNA]</scope>
    <source>
        <strain evidence="2 3">BD-525</strain>
    </source>
</reference>
<sequence length="182" mass="20891">MKNIPLTMVRQHLNDIPQYPFPSPFRVRNFKPGDERSWVKIETSVGEFADEDAALKHFDKEFGSHVHEMKSRCLFIENGDGEAIGTTTAWYGALRDEERIGRIHWVAIRPEYQGQKLAKPLLGAALQVLDQYHPQAYLTTQTTSFKAIQMYLDFGFEPLLHAPGCMEGWTLLESVLNRKIIK</sequence>
<protein>
    <submittedName>
        <fullName evidence="2">GNAT family N-acetyltransferase</fullName>
    </submittedName>
</protein>
<dbReference type="InterPro" id="IPR000182">
    <property type="entry name" value="GNAT_dom"/>
</dbReference>
<dbReference type="CDD" id="cd04301">
    <property type="entry name" value="NAT_SF"/>
    <property type="match status" value="1"/>
</dbReference>
<dbReference type="EMBL" id="JARLKZ010000020">
    <property type="protein sequence ID" value="MEC0242837.1"/>
    <property type="molecule type" value="Genomic_DNA"/>
</dbReference>
<name>A0ABU6GSU6_9BACL</name>